<dbReference type="HAMAP" id="MF_00184">
    <property type="entry name" value="Thr_tRNA_synth"/>
    <property type="match status" value="1"/>
</dbReference>
<dbReference type="SMART" id="SM00863">
    <property type="entry name" value="tRNA_SAD"/>
    <property type="match status" value="1"/>
</dbReference>
<dbReference type="PANTHER" id="PTHR11451">
    <property type="entry name" value="THREONINE-TRNA LIGASE"/>
    <property type="match status" value="1"/>
</dbReference>
<dbReference type="InterPro" id="IPR002320">
    <property type="entry name" value="Thr-tRNA-ligase_IIa"/>
</dbReference>
<dbReference type="PANTHER" id="PTHR11451:SF44">
    <property type="entry name" value="THREONINE--TRNA LIGASE, CHLOROPLASTIC_MITOCHONDRIAL 2"/>
    <property type="match status" value="1"/>
</dbReference>
<reference evidence="15 16" key="1">
    <citation type="submission" date="2021-03" db="EMBL/GenBank/DDBJ databases">
        <authorList>
            <person name="Grouzdev D.S."/>
        </authorList>
    </citation>
    <scope>NUCLEOTIDE SEQUENCE [LARGE SCALE GENOMIC DNA]</scope>
    <source>
        <strain evidence="15 16">M50-1</strain>
    </source>
</reference>
<dbReference type="Pfam" id="PF07973">
    <property type="entry name" value="tRNA_SAD"/>
    <property type="match status" value="1"/>
</dbReference>
<feature type="binding site" evidence="13">
    <location>
        <position position="465"/>
    </location>
    <ligand>
        <name>Zn(2+)</name>
        <dbReference type="ChEBI" id="CHEBI:29105"/>
        <note>catalytic</note>
    </ligand>
</feature>
<evidence type="ECO:0000256" key="5">
    <source>
        <dbReference type="ARBA" id="ARBA00022723"/>
    </source>
</evidence>
<comment type="similarity">
    <text evidence="1 13">Belongs to the class-II aminoacyl-tRNA synthetase family.</text>
</comment>
<keyword evidence="9 13" id="KW-0694">RNA-binding</keyword>
<gene>
    <name evidence="13" type="primary">thrS</name>
    <name evidence="15" type="ORF">EYB53_006000</name>
</gene>
<evidence type="ECO:0000256" key="11">
    <source>
        <dbReference type="ARBA" id="ARBA00023146"/>
    </source>
</evidence>
<dbReference type="SUPFAM" id="SSF55681">
    <property type="entry name" value="Class II aaRS and biotin synthetases"/>
    <property type="match status" value="1"/>
</dbReference>
<evidence type="ECO:0000256" key="6">
    <source>
        <dbReference type="ARBA" id="ARBA00022741"/>
    </source>
</evidence>
<keyword evidence="8 13" id="KW-0067">ATP-binding</keyword>
<dbReference type="GO" id="GO:0004829">
    <property type="term" value="F:threonine-tRNA ligase activity"/>
    <property type="evidence" value="ECO:0007669"/>
    <property type="project" value="UniProtKB-EC"/>
</dbReference>
<keyword evidence="5 13" id="KW-0479">Metal-binding</keyword>
<dbReference type="InterPro" id="IPR004154">
    <property type="entry name" value="Anticodon-bd"/>
</dbReference>
<protein>
    <recommendedName>
        <fullName evidence="13">Threonine--tRNA ligase</fullName>
        <ecNumber evidence="13">6.1.1.3</ecNumber>
    </recommendedName>
    <alternativeName>
        <fullName evidence="13">Threonyl-tRNA synthetase</fullName>
        <shortName evidence="13">ThrRS</shortName>
    </alternativeName>
</protein>
<name>A0ABS4D730_9CHLR</name>
<keyword evidence="2 13" id="KW-0963">Cytoplasm</keyword>
<keyword evidence="3 13" id="KW-0820">tRNA-binding</keyword>
<keyword evidence="6 13" id="KW-0547">Nucleotide-binding</keyword>
<dbReference type="InterPro" id="IPR045864">
    <property type="entry name" value="aa-tRNA-synth_II/BPL/LPL"/>
</dbReference>
<comment type="subunit">
    <text evidence="13">Homodimer.</text>
</comment>
<evidence type="ECO:0000256" key="12">
    <source>
        <dbReference type="ARBA" id="ARBA00049515"/>
    </source>
</evidence>
<dbReference type="Gene3D" id="3.30.930.10">
    <property type="entry name" value="Bira Bifunctional Protein, Domain 2"/>
    <property type="match status" value="1"/>
</dbReference>
<dbReference type="SUPFAM" id="SSF52954">
    <property type="entry name" value="Class II aaRS ABD-related"/>
    <property type="match status" value="1"/>
</dbReference>
<comment type="caution">
    <text evidence="13">Lacks conserved residue(s) required for the propagation of feature annotation.</text>
</comment>
<keyword evidence="10 13" id="KW-0648">Protein biosynthesis</keyword>
<accession>A0ABS4D730</accession>
<evidence type="ECO:0000256" key="13">
    <source>
        <dbReference type="HAMAP-Rule" id="MF_00184"/>
    </source>
</evidence>
<keyword evidence="4 13" id="KW-0436">Ligase</keyword>
<dbReference type="PROSITE" id="PS50862">
    <property type="entry name" value="AA_TRNA_LIGASE_II"/>
    <property type="match status" value="1"/>
</dbReference>
<dbReference type="Pfam" id="PF03129">
    <property type="entry name" value="HGTP_anticodon"/>
    <property type="match status" value="1"/>
</dbReference>
<dbReference type="EC" id="6.1.1.3" evidence="13"/>
<evidence type="ECO:0000256" key="3">
    <source>
        <dbReference type="ARBA" id="ARBA00022555"/>
    </source>
</evidence>
<organism evidence="15 16">
    <name type="scientific">Candidatus Chloroploca mongolica</name>
    <dbReference type="NCBI Taxonomy" id="2528176"/>
    <lineage>
        <taxon>Bacteria</taxon>
        <taxon>Bacillati</taxon>
        <taxon>Chloroflexota</taxon>
        <taxon>Chloroflexia</taxon>
        <taxon>Chloroflexales</taxon>
        <taxon>Chloroflexineae</taxon>
        <taxon>Oscillochloridaceae</taxon>
        <taxon>Candidatus Chloroploca</taxon>
    </lineage>
</organism>
<dbReference type="InterPro" id="IPR033728">
    <property type="entry name" value="ThrRS_core"/>
</dbReference>
<keyword evidence="7 13" id="KW-0862">Zinc</keyword>
<comment type="subcellular location">
    <subcellularLocation>
        <location evidence="13">Cytoplasm</location>
    </subcellularLocation>
</comment>
<dbReference type="Gene3D" id="3.30.980.10">
    <property type="entry name" value="Threonyl-trna Synthetase, Chain A, domain 2"/>
    <property type="match status" value="1"/>
</dbReference>
<dbReference type="InterPro" id="IPR047246">
    <property type="entry name" value="ThrRS_anticodon"/>
</dbReference>
<evidence type="ECO:0000256" key="9">
    <source>
        <dbReference type="ARBA" id="ARBA00022884"/>
    </source>
</evidence>
<comment type="caution">
    <text evidence="15">The sequence shown here is derived from an EMBL/GenBank/DDBJ whole genome shotgun (WGS) entry which is preliminary data.</text>
</comment>
<dbReference type="NCBIfam" id="TIGR00418">
    <property type="entry name" value="thrS"/>
    <property type="match status" value="1"/>
</dbReference>
<keyword evidence="11 13" id="KW-0030">Aminoacyl-tRNA synthetase</keyword>
<dbReference type="InterPro" id="IPR002314">
    <property type="entry name" value="aa-tRNA-synt_IIb"/>
</dbReference>
<dbReference type="InterPro" id="IPR018163">
    <property type="entry name" value="Thr/Ala-tRNA-synth_IIc_edit"/>
</dbReference>
<comment type="catalytic activity">
    <reaction evidence="12 13">
        <text>tRNA(Thr) + L-threonine + ATP = L-threonyl-tRNA(Thr) + AMP + diphosphate + H(+)</text>
        <dbReference type="Rhea" id="RHEA:24624"/>
        <dbReference type="Rhea" id="RHEA-COMP:9670"/>
        <dbReference type="Rhea" id="RHEA-COMP:9704"/>
        <dbReference type="ChEBI" id="CHEBI:15378"/>
        <dbReference type="ChEBI" id="CHEBI:30616"/>
        <dbReference type="ChEBI" id="CHEBI:33019"/>
        <dbReference type="ChEBI" id="CHEBI:57926"/>
        <dbReference type="ChEBI" id="CHEBI:78442"/>
        <dbReference type="ChEBI" id="CHEBI:78534"/>
        <dbReference type="ChEBI" id="CHEBI:456215"/>
        <dbReference type="EC" id="6.1.1.3"/>
    </reaction>
</comment>
<feature type="domain" description="Aminoacyl-transfer RNA synthetases class-II family profile" evidence="14">
    <location>
        <begin position="195"/>
        <end position="488"/>
    </location>
</feature>
<dbReference type="InterPro" id="IPR012947">
    <property type="entry name" value="tRNA_SAD"/>
</dbReference>
<dbReference type="InterPro" id="IPR036621">
    <property type="entry name" value="Anticodon-bd_dom_sf"/>
</dbReference>
<dbReference type="EMBL" id="SIJK02000007">
    <property type="protein sequence ID" value="MBP1465254.1"/>
    <property type="molecule type" value="Genomic_DNA"/>
</dbReference>
<dbReference type="SUPFAM" id="SSF55186">
    <property type="entry name" value="ThrRS/AlaRS common domain"/>
    <property type="match status" value="1"/>
</dbReference>
<dbReference type="PRINTS" id="PR01047">
    <property type="entry name" value="TRNASYNTHTHR"/>
</dbReference>
<evidence type="ECO:0000256" key="8">
    <source>
        <dbReference type="ARBA" id="ARBA00022840"/>
    </source>
</evidence>
<comment type="cofactor">
    <cofactor evidence="13">
        <name>Zn(2+)</name>
        <dbReference type="ChEBI" id="CHEBI:29105"/>
    </cofactor>
    <text evidence="13">Binds 1 zinc ion per subunit.</text>
</comment>
<evidence type="ECO:0000256" key="2">
    <source>
        <dbReference type="ARBA" id="ARBA00022490"/>
    </source>
</evidence>
<feature type="binding site" evidence="13">
    <location>
        <position position="288"/>
    </location>
    <ligand>
        <name>Zn(2+)</name>
        <dbReference type="ChEBI" id="CHEBI:29105"/>
        <note>catalytic</note>
    </ligand>
</feature>
<dbReference type="Gene3D" id="3.30.54.20">
    <property type="match status" value="1"/>
</dbReference>
<keyword evidence="16" id="KW-1185">Reference proteome</keyword>
<evidence type="ECO:0000256" key="1">
    <source>
        <dbReference type="ARBA" id="ARBA00008226"/>
    </source>
</evidence>
<dbReference type="Proteomes" id="UP001193081">
    <property type="component" value="Unassembled WGS sequence"/>
</dbReference>
<sequence>MPVDPNSDPYYRLRHSLAHVMAQAVLEIFPEGKVAIGPPIENGFYYDFDLPRALTPDDLSTIEAGMRQIVARDVPFLFREVSADEARQFFHDQPYKLELIDGLAQGLDEYGETAKGDTVISTYRQDTFEDLCRGPHLERTGQIDPTGFKLMSIAGAYWRGDEKRPQLQRIYGTAWNDQAELEQHLWRLEEAKKRDHRRLGKELDLYSISDEVGAGLILWHPKGAMVRVIAEDFARQAHLKAGYEWVFSPHIGRAHLWETSGHLEFYKDSMYAPMDIDGEDYYAKPMNCPFHIQIYQTHMRSYRDLPRRYAEYGTVYRYELSGALHGLTRVRGFTQDDAHIFCRPDQVEEEIGRALEFSLYVLRAFGLSEFTAYLSTRPEKYVGAPEDWERATAALERAVETHQLPYQVDEGGGAFYGPKIDLKVYDALGREWQLSTIQFDFNLPERFGLEYIGEDNQPHRPYMVHRALMGSMERFFGVLIEHYAGAFPLWLAPVQAVLIPITDAQIAYAESVQKRLVEADLRVEIDTSRDRMQGKIRRAQLQKIPYMLIIGKKEEEASAVAVRLRSGEDLGAIPIDACLARMQEEIANRT</sequence>
<feature type="binding site" evidence="13">
    <location>
        <position position="339"/>
    </location>
    <ligand>
        <name>Zn(2+)</name>
        <dbReference type="ChEBI" id="CHEBI:29105"/>
        <note>catalytic</note>
    </ligand>
</feature>
<evidence type="ECO:0000256" key="10">
    <source>
        <dbReference type="ARBA" id="ARBA00022917"/>
    </source>
</evidence>
<evidence type="ECO:0000256" key="7">
    <source>
        <dbReference type="ARBA" id="ARBA00022833"/>
    </source>
</evidence>
<dbReference type="InterPro" id="IPR006195">
    <property type="entry name" value="aa-tRNA-synth_II"/>
</dbReference>
<dbReference type="Gene3D" id="3.40.50.800">
    <property type="entry name" value="Anticodon-binding domain"/>
    <property type="match status" value="1"/>
</dbReference>
<evidence type="ECO:0000313" key="16">
    <source>
        <dbReference type="Proteomes" id="UP001193081"/>
    </source>
</evidence>
<evidence type="ECO:0000259" key="14">
    <source>
        <dbReference type="PROSITE" id="PS50862"/>
    </source>
</evidence>
<dbReference type="CDD" id="cd00771">
    <property type="entry name" value="ThrRS_core"/>
    <property type="match status" value="1"/>
</dbReference>
<evidence type="ECO:0000313" key="15">
    <source>
        <dbReference type="EMBL" id="MBP1465254.1"/>
    </source>
</evidence>
<dbReference type="CDD" id="cd00860">
    <property type="entry name" value="ThrRS_anticodon"/>
    <property type="match status" value="1"/>
</dbReference>
<proteinExistence type="inferred from homology"/>
<evidence type="ECO:0000256" key="4">
    <source>
        <dbReference type="ARBA" id="ARBA00022598"/>
    </source>
</evidence>
<dbReference type="Pfam" id="PF00587">
    <property type="entry name" value="tRNA-synt_2b"/>
    <property type="match status" value="1"/>
</dbReference>
<dbReference type="RefSeq" id="WP_135477294.1">
    <property type="nucleotide sequence ID" value="NZ_SIJK02000007.1"/>
</dbReference>